<accession>A0ABP1FB77</accession>
<gene>
    <name evidence="1" type="ORF">T190115A13A_40114</name>
</gene>
<dbReference type="Pfam" id="PF15889">
    <property type="entry name" value="DUF4738"/>
    <property type="match status" value="1"/>
</dbReference>
<evidence type="ECO:0000313" key="1">
    <source>
        <dbReference type="EMBL" id="CAL2107592.1"/>
    </source>
</evidence>
<evidence type="ECO:0000313" key="2">
    <source>
        <dbReference type="Proteomes" id="UP001497602"/>
    </source>
</evidence>
<dbReference type="InterPro" id="IPR031762">
    <property type="entry name" value="DUF4738"/>
</dbReference>
<dbReference type="RefSeq" id="WP_348739202.1">
    <property type="nucleotide sequence ID" value="NZ_CAXJRC010000041.1"/>
</dbReference>
<dbReference type="Gene3D" id="2.40.128.510">
    <property type="entry name" value="Protein of unknown function DUF4738"/>
    <property type="match status" value="1"/>
</dbReference>
<comment type="caution">
    <text evidence="1">The sequence shown here is derived from an EMBL/GenBank/DDBJ whole genome shotgun (WGS) entry which is preliminary data.</text>
</comment>
<name>A0ABP1FB77_9FLAO</name>
<protein>
    <submittedName>
        <fullName evidence="1">Uncharacterized protein</fullName>
    </submittedName>
</protein>
<organism evidence="1 2">
    <name type="scientific">Tenacibaculum vairaonense</name>
    <dbReference type="NCBI Taxonomy" id="3137860"/>
    <lineage>
        <taxon>Bacteria</taxon>
        <taxon>Pseudomonadati</taxon>
        <taxon>Bacteroidota</taxon>
        <taxon>Flavobacteriia</taxon>
        <taxon>Flavobacteriales</taxon>
        <taxon>Flavobacteriaceae</taxon>
        <taxon>Tenacibaculum</taxon>
    </lineage>
</organism>
<proteinExistence type="predicted"/>
<dbReference type="EMBL" id="CAXJRC010000041">
    <property type="protein sequence ID" value="CAL2107592.1"/>
    <property type="molecule type" value="Genomic_DNA"/>
</dbReference>
<keyword evidence="2" id="KW-1185">Reference proteome</keyword>
<dbReference type="Proteomes" id="UP001497602">
    <property type="component" value="Unassembled WGS sequence"/>
</dbReference>
<reference evidence="1 2" key="1">
    <citation type="submission" date="2024-05" db="EMBL/GenBank/DDBJ databases">
        <authorList>
            <person name="Duchaud E."/>
        </authorList>
    </citation>
    <scope>NUCLEOTIDE SEQUENCE [LARGE SCALE GENOMIC DNA]</scope>
    <source>
        <strain evidence="1">Ena-SAMPLE-TAB-13-05-2024-13:56:06:370-140305</strain>
    </source>
</reference>
<sequence length="192" mass="22665">MKQFLILIIVFSILFNCNRKKGEKTETKFKSRTDLKVKQKATPKKVDTIVSYWQTDFDTIRKNQEIKIENDIHKLALITYSLNDSSIVNVNENYKGIYHDYATEIILTKRNDTILNKKLTKKAFKDSLNSEFYKLAVLMNIEYDGIRSNRLFFKGEFNVPDTDWVIGNEFGVYYQTEKKNKIDSWNYEDIGL</sequence>